<protein>
    <submittedName>
        <fullName evidence="1">Uncharacterized protein</fullName>
    </submittedName>
</protein>
<name>A0ABQ7WFK9_SOLTU</name>
<reference evidence="1 2" key="1">
    <citation type="journal article" date="2021" name="bioRxiv">
        <title>Chromosome-scale and haplotype-resolved genome assembly of a tetraploid potato cultivar.</title>
        <authorList>
            <person name="Sun H."/>
            <person name="Jiao W.-B."/>
            <person name="Krause K."/>
            <person name="Campoy J.A."/>
            <person name="Goel M."/>
            <person name="Folz-Donahue K."/>
            <person name="Kukat C."/>
            <person name="Huettel B."/>
            <person name="Schneeberger K."/>
        </authorList>
    </citation>
    <scope>NUCLEOTIDE SEQUENCE [LARGE SCALE GENOMIC DNA]</scope>
    <source>
        <strain evidence="1">SolTubOtavaFocal</strain>
        <tissue evidence="1">Leaves</tissue>
    </source>
</reference>
<accession>A0ABQ7WFK9</accession>
<evidence type="ECO:0000313" key="2">
    <source>
        <dbReference type="Proteomes" id="UP000826656"/>
    </source>
</evidence>
<keyword evidence="2" id="KW-1185">Reference proteome</keyword>
<gene>
    <name evidence="1" type="ORF">KY290_005315</name>
</gene>
<proteinExistence type="predicted"/>
<dbReference type="EMBL" id="JAIVGD010000002">
    <property type="protein sequence ID" value="KAH0778888.1"/>
    <property type="molecule type" value="Genomic_DNA"/>
</dbReference>
<organism evidence="1 2">
    <name type="scientific">Solanum tuberosum</name>
    <name type="common">Potato</name>
    <dbReference type="NCBI Taxonomy" id="4113"/>
    <lineage>
        <taxon>Eukaryota</taxon>
        <taxon>Viridiplantae</taxon>
        <taxon>Streptophyta</taxon>
        <taxon>Embryophyta</taxon>
        <taxon>Tracheophyta</taxon>
        <taxon>Spermatophyta</taxon>
        <taxon>Magnoliopsida</taxon>
        <taxon>eudicotyledons</taxon>
        <taxon>Gunneridae</taxon>
        <taxon>Pentapetalae</taxon>
        <taxon>asterids</taxon>
        <taxon>lamiids</taxon>
        <taxon>Solanales</taxon>
        <taxon>Solanaceae</taxon>
        <taxon>Solanoideae</taxon>
        <taxon>Solaneae</taxon>
        <taxon>Solanum</taxon>
    </lineage>
</organism>
<comment type="caution">
    <text evidence="1">The sequence shown here is derived from an EMBL/GenBank/DDBJ whole genome shotgun (WGS) entry which is preliminary data.</text>
</comment>
<dbReference type="Proteomes" id="UP000826656">
    <property type="component" value="Unassembled WGS sequence"/>
</dbReference>
<evidence type="ECO:0000313" key="1">
    <source>
        <dbReference type="EMBL" id="KAH0778888.1"/>
    </source>
</evidence>
<sequence>MDIQQDHSQVKSVMQPVNEDGWDHAMLQANFNEDVCIHIHNVLKNLVLTQGRDKPWWMPSGSGKFKVGTTWDLCRYRKEPIENISNIWVKGLPYKVSFLL</sequence>